<keyword evidence="6" id="KW-0238">DNA-binding</keyword>
<evidence type="ECO:0000256" key="5">
    <source>
        <dbReference type="ARBA" id="ARBA00023124"/>
    </source>
</evidence>
<keyword evidence="4" id="KW-0378">Hydrolase</keyword>
<keyword evidence="7" id="KW-0456">Lyase</keyword>
<evidence type="ECO:0000256" key="4">
    <source>
        <dbReference type="ARBA" id="ARBA00022801"/>
    </source>
</evidence>
<dbReference type="InParanoid" id="A0A316V4W5"/>
<proteinExistence type="inferred from homology"/>
<dbReference type="GO" id="GO:0008233">
    <property type="term" value="F:peptidase activity"/>
    <property type="evidence" value="ECO:0007669"/>
    <property type="project" value="UniProtKB-KW"/>
</dbReference>
<evidence type="ECO:0000313" key="10">
    <source>
        <dbReference type="Proteomes" id="UP000245771"/>
    </source>
</evidence>
<protein>
    <submittedName>
        <fullName evidence="9">DUF159-domain-containing protein</fullName>
    </submittedName>
</protein>
<feature type="compositionally biased region" description="Basic and acidic residues" evidence="8">
    <location>
        <begin position="419"/>
        <end position="432"/>
    </location>
</feature>
<keyword evidence="3" id="KW-0227">DNA damage</keyword>
<dbReference type="GO" id="GO:0016829">
    <property type="term" value="F:lyase activity"/>
    <property type="evidence" value="ECO:0007669"/>
    <property type="project" value="UniProtKB-KW"/>
</dbReference>
<dbReference type="EMBL" id="KZ819605">
    <property type="protein sequence ID" value="PWN32570.1"/>
    <property type="molecule type" value="Genomic_DNA"/>
</dbReference>
<dbReference type="InterPro" id="IPR003738">
    <property type="entry name" value="SRAP"/>
</dbReference>
<dbReference type="GO" id="GO:0003697">
    <property type="term" value="F:single-stranded DNA binding"/>
    <property type="evidence" value="ECO:0007669"/>
    <property type="project" value="InterPro"/>
</dbReference>
<dbReference type="RefSeq" id="XP_025352872.1">
    <property type="nucleotide sequence ID" value="XM_025499358.1"/>
</dbReference>
<dbReference type="PANTHER" id="PTHR13604">
    <property type="entry name" value="DC12-RELATED"/>
    <property type="match status" value="1"/>
</dbReference>
<reference evidence="9 10" key="1">
    <citation type="journal article" date="2018" name="Mol. Biol. Evol.">
        <title>Broad Genomic Sampling Reveals a Smut Pathogenic Ancestry of the Fungal Clade Ustilaginomycotina.</title>
        <authorList>
            <person name="Kijpornyongpan T."/>
            <person name="Mondo S.J."/>
            <person name="Barry K."/>
            <person name="Sandor L."/>
            <person name="Lee J."/>
            <person name="Lipzen A."/>
            <person name="Pangilinan J."/>
            <person name="LaButti K."/>
            <person name="Hainaut M."/>
            <person name="Henrissat B."/>
            <person name="Grigoriev I.V."/>
            <person name="Spatafora J.W."/>
            <person name="Aime M.C."/>
        </authorList>
    </citation>
    <scope>NUCLEOTIDE SEQUENCE [LARGE SCALE GENOMIC DNA]</scope>
    <source>
        <strain evidence="9 10">MCA 3882</strain>
    </source>
</reference>
<evidence type="ECO:0000256" key="3">
    <source>
        <dbReference type="ARBA" id="ARBA00022763"/>
    </source>
</evidence>
<dbReference type="AlphaFoldDB" id="A0A316V4W5"/>
<dbReference type="GeneID" id="37021139"/>
<sequence>MCGRFAQALPPRDYYDVVDDQLQGKRRPKEGDSGSGGENIKSGPQLQLHSQVGEQDYHPTYNVAPGVQVPIVRLEDPVPLTSSGKSGDQALLIQCMRWGLLPHHTTFIPRGVDAMRTINARDDAVLSGRSMWTPILRSGKRCIVFAQGFYEWLKKDEGAQKIAHFVGVQIPGNGRKDADGKQRGMMPMAGLWEKCTIDGKDVYSFTIITTDSNDQLNFLHDRMPVILPDERAMRIWLGIGEDVTQEEVRKLLRPYPAQLDCYPVPREVGKVGNDNANFILPVSMRKDGIQAAFGRAKQKDKEQQTPIKEESLSTEKATKEEEKGQQSATTETNAPIKEEVVSANKAAKEEDKDINNGTPSSKYSPEPFNPPLSPERPKGGYSTVDNPDPTPYRRRGQATPTKREHPSPGVGAGNSAKKRQLEESAKGTKDIRSFFSSK</sequence>
<keyword evidence="2" id="KW-0645">Protease</keyword>
<feature type="compositionally biased region" description="Basic and acidic residues" evidence="8">
    <location>
        <begin position="297"/>
        <end position="324"/>
    </location>
</feature>
<accession>A0A316V4W5</accession>
<organism evidence="9 10">
    <name type="scientific">Meira miltonrushii</name>
    <dbReference type="NCBI Taxonomy" id="1280837"/>
    <lineage>
        <taxon>Eukaryota</taxon>
        <taxon>Fungi</taxon>
        <taxon>Dikarya</taxon>
        <taxon>Basidiomycota</taxon>
        <taxon>Ustilaginomycotina</taxon>
        <taxon>Exobasidiomycetes</taxon>
        <taxon>Exobasidiales</taxon>
        <taxon>Brachybasidiaceae</taxon>
        <taxon>Meira</taxon>
    </lineage>
</organism>
<comment type="similarity">
    <text evidence="1">Belongs to the SOS response-associated peptidase family.</text>
</comment>
<evidence type="ECO:0000256" key="8">
    <source>
        <dbReference type="SAM" id="MobiDB-lite"/>
    </source>
</evidence>
<name>A0A316V4W5_9BASI</name>
<evidence type="ECO:0000256" key="2">
    <source>
        <dbReference type="ARBA" id="ARBA00022670"/>
    </source>
</evidence>
<feature type="region of interest" description="Disordered" evidence="8">
    <location>
        <begin position="16"/>
        <end position="44"/>
    </location>
</feature>
<dbReference type="Proteomes" id="UP000245771">
    <property type="component" value="Unassembled WGS sequence"/>
</dbReference>
<evidence type="ECO:0000256" key="6">
    <source>
        <dbReference type="ARBA" id="ARBA00023125"/>
    </source>
</evidence>
<dbReference type="STRING" id="1280837.A0A316V4W5"/>
<dbReference type="Pfam" id="PF02586">
    <property type="entry name" value="SRAP"/>
    <property type="match status" value="1"/>
</dbReference>
<keyword evidence="5" id="KW-0190">Covalent protein-DNA linkage</keyword>
<dbReference type="Gene3D" id="3.90.1680.10">
    <property type="entry name" value="SOS response associated peptidase-like"/>
    <property type="match status" value="1"/>
</dbReference>
<dbReference type="OrthoDB" id="2111841at2759"/>
<dbReference type="InterPro" id="IPR036590">
    <property type="entry name" value="SRAP-like"/>
</dbReference>
<dbReference type="PANTHER" id="PTHR13604:SF0">
    <property type="entry name" value="ABASIC SITE PROCESSING PROTEIN HMCES"/>
    <property type="match status" value="1"/>
</dbReference>
<dbReference type="GO" id="GO:0106300">
    <property type="term" value="P:protein-DNA covalent cross-linking repair"/>
    <property type="evidence" value="ECO:0007669"/>
    <property type="project" value="InterPro"/>
</dbReference>
<evidence type="ECO:0000256" key="7">
    <source>
        <dbReference type="ARBA" id="ARBA00023239"/>
    </source>
</evidence>
<dbReference type="SUPFAM" id="SSF143081">
    <property type="entry name" value="BB1717-like"/>
    <property type="match status" value="1"/>
</dbReference>
<keyword evidence="10" id="KW-1185">Reference proteome</keyword>
<evidence type="ECO:0000313" key="9">
    <source>
        <dbReference type="EMBL" id="PWN32570.1"/>
    </source>
</evidence>
<evidence type="ECO:0000256" key="1">
    <source>
        <dbReference type="ARBA" id="ARBA00008136"/>
    </source>
</evidence>
<dbReference type="GO" id="GO:0006508">
    <property type="term" value="P:proteolysis"/>
    <property type="evidence" value="ECO:0007669"/>
    <property type="project" value="UniProtKB-KW"/>
</dbReference>
<feature type="compositionally biased region" description="Basic and acidic residues" evidence="8">
    <location>
        <begin position="336"/>
        <end position="354"/>
    </location>
</feature>
<gene>
    <name evidence="9" type="ORF">FA14DRAFT_161949</name>
</gene>
<feature type="region of interest" description="Disordered" evidence="8">
    <location>
        <begin position="293"/>
        <end position="438"/>
    </location>
</feature>